<dbReference type="Gene3D" id="3.40.50.880">
    <property type="match status" value="1"/>
</dbReference>
<dbReference type="HAMAP" id="MF_00344">
    <property type="entry name" value="GMP_synthase"/>
    <property type="match status" value="1"/>
</dbReference>
<dbReference type="EMBL" id="SPOF01000012">
    <property type="protein sequence ID" value="TIB14020.1"/>
    <property type="molecule type" value="Genomic_DNA"/>
</dbReference>
<evidence type="ECO:0000256" key="2">
    <source>
        <dbReference type="ARBA" id="ARBA00005153"/>
    </source>
</evidence>
<evidence type="ECO:0000256" key="14">
    <source>
        <dbReference type="ARBA" id="ARBA00049404"/>
    </source>
</evidence>
<dbReference type="SUPFAM" id="SSF52317">
    <property type="entry name" value="Class I glutamine amidotransferase-like"/>
    <property type="match status" value="1"/>
</dbReference>
<keyword evidence="7 15" id="KW-0332">GMP biosynthesis</keyword>
<evidence type="ECO:0000256" key="6">
    <source>
        <dbReference type="ARBA" id="ARBA00022741"/>
    </source>
</evidence>
<keyword evidence="8 15" id="KW-0658">Purine biosynthesis</keyword>
<dbReference type="GO" id="GO:0003921">
    <property type="term" value="F:GMP synthase activity"/>
    <property type="evidence" value="ECO:0007669"/>
    <property type="project" value="InterPro"/>
</dbReference>
<dbReference type="Pfam" id="PF00958">
    <property type="entry name" value="GMP_synt_C"/>
    <property type="match status" value="1"/>
</dbReference>
<dbReference type="AlphaFoldDB" id="A0A4T0HE66"/>
<dbReference type="GO" id="GO:0005524">
    <property type="term" value="F:ATP binding"/>
    <property type="evidence" value="ECO:0007669"/>
    <property type="project" value="UniProtKB-UniRule"/>
</dbReference>
<protein>
    <recommendedName>
        <fullName evidence="4">GMP synthase [glutamine-hydrolyzing]</fullName>
        <ecNumber evidence="3">6.3.5.2</ecNumber>
    </recommendedName>
    <alternativeName>
        <fullName evidence="11">GMP synthetase</fullName>
    </alternativeName>
    <alternativeName>
        <fullName evidence="12">Glutamine amidotransferase</fullName>
    </alternativeName>
</protein>
<organism evidence="17 19">
    <name type="scientific">Wallemia ichthyophaga</name>
    <dbReference type="NCBI Taxonomy" id="245174"/>
    <lineage>
        <taxon>Eukaryota</taxon>
        <taxon>Fungi</taxon>
        <taxon>Dikarya</taxon>
        <taxon>Basidiomycota</taxon>
        <taxon>Wallemiomycotina</taxon>
        <taxon>Wallemiomycetes</taxon>
        <taxon>Wallemiales</taxon>
        <taxon>Wallemiaceae</taxon>
        <taxon>Wallemia</taxon>
    </lineage>
</organism>
<dbReference type="UniPathway" id="UPA00189">
    <property type="reaction ID" value="UER00296"/>
</dbReference>
<evidence type="ECO:0000256" key="11">
    <source>
        <dbReference type="ARBA" id="ARBA00030464"/>
    </source>
</evidence>
<keyword evidence="10" id="KW-0315">Glutamine amidotransferase</keyword>
<comment type="function">
    <text evidence="13">Catalyzes the conversion of xanthine monophosphate (XMP) to GMP in the presence of glutamine and ATP through an adenyl-XMP intermediate.</text>
</comment>
<evidence type="ECO:0000313" key="18">
    <source>
        <dbReference type="EMBL" id="TIB37911.1"/>
    </source>
</evidence>
<dbReference type="Proteomes" id="UP000310689">
    <property type="component" value="Unassembled WGS sequence"/>
</dbReference>
<dbReference type="InterPro" id="IPR025777">
    <property type="entry name" value="GMPS_ATP_PPase_dom"/>
</dbReference>
<dbReference type="FunFam" id="3.40.50.880:FF:000001">
    <property type="entry name" value="GMP synthase [glutamine-hydrolyzing]"/>
    <property type="match status" value="1"/>
</dbReference>
<evidence type="ECO:0000256" key="15">
    <source>
        <dbReference type="PROSITE-ProRule" id="PRU00886"/>
    </source>
</evidence>
<evidence type="ECO:0000313" key="20">
    <source>
        <dbReference type="Proteomes" id="UP000310689"/>
    </source>
</evidence>
<dbReference type="Pfam" id="PF00117">
    <property type="entry name" value="GATase"/>
    <property type="match status" value="1"/>
</dbReference>
<dbReference type="FunFam" id="3.30.300.10:FF:000002">
    <property type="entry name" value="GMP synthase [glutamine-hydrolyzing]"/>
    <property type="match status" value="1"/>
</dbReference>
<keyword evidence="9 15" id="KW-0067">ATP-binding</keyword>
<dbReference type="Gene3D" id="3.30.300.10">
    <property type="match status" value="1"/>
</dbReference>
<accession>A0A4T0HE66</accession>
<sequence length="568" mass="63159">MDQTKAVHDFYSTILILDCKLSTSPSLNTPNDLIQLVLNTSTIYSQSLKYSHLITRRCRELNVYCEMLPCTQKLKDLSWKPKGIILSGSPYSTYDTDAPRVDPDVFNAGVPVLGICYGLQETTNVFGGKVEACDHREYGFAQLDIVHNDQHPHANKLFEGIQGSMQVWMSHGDAVREAPKDFVVIGKTNTAPFAAIAHVNKPIYGIQFHAEVTHSQRGKEVIGKFVHDICQCKGEWTMESFISKEIQRIREICGDKGKVLGAVSGGVDSTVAAKLMHEAIGDRFQAVLVDNGVLRLNEASQVYKTLRQDLGVNLKVIDAADLFLGKLEGVTDPEKKRKIIGNTFIEVFEAEAARLEGEAEKEIEQGKSSKGKFEWLLQGTLYPDVIESISFKGPSATIKTHHNVGGLLADMKLKLIEPLRELFKDEVRALGRLLEIPDHLVNRQPFPGPGLAIRILGEVTRSQVEIVQHADSIYMEEITNAGLYNQISQAYAALLPVKAVGVQGDKRTYEQIIALRAVTTTDFMTADWFDFPHDVLKRISSRITNQVRGVNRVMLDVSSKPPATIEME</sequence>
<dbReference type="InterPro" id="IPR022955">
    <property type="entry name" value="GMP_synthase"/>
</dbReference>
<evidence type="ECO:0000256" key="9">
    <source>
        <dbReference type="ARBA" id="ARBA00022840"/>
    </source>
</evidence>
<evidence type="ECO:0000256" key="1">
    <source>
        <dbReference type="ARBA" id="ARBA00004514"/>
    </source>
</evidence>
<comment type="pathway">
    <text evidence="2">Purine metabolism; GMP biosynthesis; GMP from XMP (L-Gln route): step 1/1.</text>
</comment>
<dbReference type="InterPro" id="IPR017926">
    <property type="entry name" value="GATASE"/>
</dbReference>
<dbReference type="EC" id="6.3.5.2" evidence="3"/>
<evidence type="ECO:0000256" key="10">
    <source>
        <dbReference type="ARBA" id="ARBA00022962"/>
    </source>
</evidence>
<dbReference type="SUPFAM" id="SSF52402">
    <property type="entry name" value="Adenine nucleotide alpha hydrolases-like"/>
    <property type="match status" value="1"/>
</dbReference>
<feature type="domain" description="GMPS ATP-PPase" evidence="16">
    <location>
        <begin position="236"/>
        <end position="443"/>
    </location>
</feature>
<dbReference type="SUPFAM" id="SSF54810">
    <property type="entry name" value="GMP synthetase C-terminal dimerisation domain"/>
    <property type="match status" value="1"/>
</dbReference>
<keyword evidence="6 15" id="KW-0547">Nucleotide-binding</keyword>
<comment type="catalytic activity">
    <reaction evidence="14">
        <text>XMP + L-glutamine + ATP + H2O = GMP + L-glutamate + AMP + diphosphate + 2 H(+)</text>
        <dbReference type="Rhea" id="RHEA:11680"/>
        <dbReference type="ChEBI" id="CHEBI:15377"/>
        <dbReference type="ChEBI" id="CHEBI:15378"/>
        <dbReference type="ChEBI" id="CHEBI:29985"/>
        <dbReference type="ChEBI" id="CHEBI:30616"/>
        <dbReference type="ChEBI" id="CHEBI:33019"/>
        <dbReference type="ChEBI" id="CHEBI:57464"/>
        <dbReference type="ChEBI" id="CHEBI:58115"/>
        <dbReference type="ChEBI" id="CHEBI:58359"/>
        <dbReference type="ChEBI" id="CHEBI:456215"/>
        <dbReference type="EC" id="6.3.5.2"/>
    </reaction>
</comment>
<gene>
    <name evidence="18" type="ORF">E3P86_01991</name>
    <name evidence="17" type="ORF">E3P90_01427</name>
</gene>
<dbReference type="EMBL" id="SPOI01000086">
    <property type="protein sequence ID" value="TIB37911.1"/>
    <property type="molecule type" value="Genomic_DNA"/>
</dbReference>
<evidence type="ECO:0000256" key="12">
    <source>
        <dbReference type="ARBA" id="ARBA00031356"/>
    </source>
</evidence>
<dbReference type="PANTHER" id="PTHR11922">
    <property type="entry name" value="GMP SYNTHASE-RELATED"/>
    <property type="match status" value="1"/>
</dbReference>
<evidence type="ECO:0000259" key="16">
    <source>
        <dbReference type="PROSITE" id="PS51553"/>
    </source>
</evidence>
<dbReference type="InterPro" id="IPR029062">
    <property type="entry name" value="Class_I_gatase-like"/>
</dbReference>
<evidence type="ECO:0000256" key="8">
    <source>
        <dbReference type="ARBA" id="ARBA00022755"/>
    </source>
</evidence>
<dbReference type="NCBIfam" id="TIGR00884">
    <property type="entry name" value="guaA_Cterm"/>
    <property type="match status" value="1"/>
</dbReference>
<dbReference type="FunFam" id="3.40.50.620:FF:000001">
    <property type="entry name" value="GMP synthase [glutamine-hydrolyzing]"/>
    <property type="match status" value="1"/>
</dbReference>
<dbReference type="PROSITE" id="PS51273">
    <property type="entry name" value="GATASE_TYPE_1"/>
    <property type="match status" value="1"/>
</dbReference>
<dbReference type="InterPro" id="IPR022310">
    <property type="entry name" value="NAD/GMP_synthase"/>
</dbReference>
<dbReference type="GO" id="GO:0005829">
    <property type="term" value="C:cytosol"/>
    <property type="evidence" value="ECO:0007669"/>
    <property type="project" value="UniProtKB-SubCell"/>
</dbReference>
<comment type="caution">
    <text evidence="17">The sequence shown here is derived from an EMBL/GenBank/DDBJ whole genome shotgun (WGS) entry which is preliminary data.</text>
</comment>
<dbReference type="CDD" id="cd01742">
    <property type="entry name" value="GATase1_GMP_Synthase"/>
    <property type="match status" value="1"/>
</dbReference>
<dbReference type="Gene3D" id="3.40.50.620">
    <property type="entry name" value="HUPs"/>
    <property type="match status" value="1"/>
</dbReference>
<dbReference type="PROSITE" id="PS51553">
    <property type="entry name" value="GMPS_ATP_PPASE"/>
    <property type="match status" value="1"/>
</dbReference>
<dbReference type="Pfam" id="PF02540">
    <property type="entry name" value="NAD_synthase"/>
    <property type="match status" value="1"/>
</dbReference>
<evidence type="ECO:0000256" key="3">
    <source>
        <dbReference type="ARBA" id="ARBA00012746"/>
    </source>
</evidence>
<dbReference type="InterPro" id="IPR004739">
    <property type="entry name" value="GMP_synth_GATase"/>
</dbReference>
<evidence type="ECO:0000313" key="17">
    <source>
        <dbReference type="EMBL" id="TIB14020.1"/>
    </source>
</evidence>
<evidence type="ECO:0000256" key="4">
    <source>
        <dbReference type="ARBA" id="ARBA00021562"/>
    </source>
</evidence>
<dbReference type="NCBIfam" id="TIGR00888">
    <property type="entry name" value="guaA_Nterm"/>
    <property type="match status" value="1"/>
</dbReference>
<keyword evidence="5" id="KW-0436">Ligase</keyword>
<dbReference type="InterPro" id="IPR014729">
    <property type="entry name" value="Rossmann-like_a/b/a_fold"/>
</dbReference>
<evidence type="ECO:0000313" key="19">
    <source>
        <dbReference type="Proteomes" id="UP000306954"/>
    </source>
</evidence>
<evidence type="ECO:0000256" key="5">
    <source>
        <dbReference type="ARBA" id="ARBA00022598"/>
    </source>
</evidence>
<dbReference type="PANTHER" id="PTHR11922:SF2">
    <property type="entry name" value="GMP SYNTHASE [GLUTAMINE-HYDROLYZING]"/>
    <property type="match status" value="1"/>
</dbReference>
<name>A0A4T0HE66_WALIC</name>
<dbReference type="NCBIfam" id="NF000848">
    <property type="entry name" value="PRK00074.1"/>
    <property type="match status" value="1"/>
</dbReference>
<dbReference type="InterPro" id="IPR001674">
    <property type="entry name" value="GMP_synth_C"/>
</dbReference>
<feature type="binding site" evidence="15">
    <location>
        <begin position="264"/>
        <end position="270"/>
    </location>
    <ligand>
        <name>ATP</name>
        <dbReference type="ChEBI" id="CHEBI:30616"/>
    </ligand>
</feature>
<reference evidence="19 20" key="1">
    <citation type="submission" date="2019-03" db="EMBL/GenBank/DDBJ databases">
        <title>Sequencing 23 genomes of Wallemia ichthyophaga.</title>
        <authorList>
            <person name="Gostincar C."/>
        </authorList>
    </citation>
    <scope>NUCLEOTIDE SEQUENCE [LARGE SCALE GENOMIC DNA]</scope>
    <source>
        <strain evidence="18 20">EXF-6200</strain>
        <strain evidence="17 19">EXF-8621</strain>
    </source>
</reference>
<comment type="subcellular location">
    <subcellularLocation>
        <location evidence="1">Cytoplasm</location>
        <location evidence="1">Cytosol</location>
    </subcellularLocation>
</comment>
<dbReference type="CDD" id="cd01997">
    <property type="entry name" value="GMP_synthase_C"/>
    <property type="match status" value="1"/>
</dbReference>
<dbReference type="Proteomes" id="UP000306954">
    <property type="component" value="Unassembled WGS sequence"/>
</dbReference>
<proteinExistence type="inferred from homology"/>
<evidence type="ECO:0000256" key="7">
    <source>
        <dbReference type="ARBA" id="ARBA00022749"/>
    </source>
</evidence>
<evidence type="ECO:0000256" key="13">
    <source>
        <dbReference type="ARBA" id="ARBA00044933"/>
    </source>
</evidence>